<dbReference type="PROSITE" id="PS51257">
    <property type="entry name" value="PROKAR_LIPOPROTEIN"/>
    <property type="match status" value="1"/>
</dbReference>
<feature type="signal peptide" evidence="2">
    <location>
        <begin position="1"/>
        <end position="21"/>
    </location>
</feature>
<dbReference type="InterPro" id="IPR006059">
    <property type="entry name" value="SBP"/>
</dbReference>
<gene>
    <name evidence="3" type="ORF">L1F29_09245</name>
</gene>
<dbReference type="InterPro" id="IPR050490">
    <property type="entry name" value="Bact_solute-bd_prot1"/>
</dbReference>
<dbReference type="EMBL" id="CP091430">
    <property type="protein sequence ID" value="UVI31979.1"/>
    <property type="molecule type" value="Genomic_DNA"/>
</dbReference>
<name>A0ABY5SEA8_9BACL</name>
<dbReference type="PANTHER" id="PTHR43649">
    <property type="entry name" value="ARABINOSE-BINDING PROTEIN-RELATED"/>
    <property type="match status" value="1"/>
</dbReference>
<dbReference type="Proteomes" id="UP001057877">
    <property type="component" value="Chromosome"/>
</dbReference>
<keyword evidence="4" id="KW-1185">Reference proteome</keyword>
<reference evidence="3" key="1">
    <citation type="submission" date="2022-01" db="EMBL/GenBank/DDBJ databases">
        <title>Paenibacillus spongiae sp. nov., isolated from marine sponge.</title>
        <authorList>
            <person name="Li Z."/>
            <person name="Zhang M."/>
        </authorList>
    </citation>
    <scope>NUCLEOTIDE SEQUENCE</scope>
    <source>
        <strain evidence="3">PHS-Z3</strain>
    </source>
</reference>
<feature type="chain" id="PRO_5045543413" evidence="2">
    <location>
        <begin position="22"/>
        <end position="457"/>
    </location>
</feature>
<dbReference type="Pfam" id="PF13416">
    <property type="entry name" value="SBP_bac_8"/>
    <property type="match status" value="1"/>
</dbReference>
<proteinExistence type="predicted"/>
<dbReference type="SUPFAM" id="SSF53850">
    <property type="entry name" value="Periplasmic binding protein-like II"/>
    <property type="match status" value="1"/>
</dbReference>
<feature type="compositionally biased region" description="Polar residues" evidence="1">
    <location>
        <begin position="27"/>
        <end position="49"/>
    </location>
</feature>
<evidence type="ECO:0000313" key="3">
    <source>
        <dbReference type="EMBL" id="UVI31979.1"/>
    </source>
</evidence>
<sequence>MKKMKVLTLMVLYLALAVVIAACGTETTGSNQPPEPENTSKPANNPSTEETGEDEPVQTQDLGGRTIKIAAWWDETPQPVDDTGKALIENQKAIEQKYNVKFEYVNVPFGDYFQQFTTTTMAGQPFADIVRLQYDWQLTSIPKGQIMKLSDYMDIAEYPHLEKGYPILGEDYSFGVKWGISDGGIVYNREIFKRLGLTDPQDLVDQGKWNWEEFSKLAKQATQDSNNDGKPDTWGWSGWNMETAQFLIVSNGGTVADDDAGKEMLTDSKTIEALDFLNKMYNVDKVVKVAKGDVDNWEERVTFGDGDVAMTYSWTWINGDYKKKNIDYGFVPFPMGPQGTDYSAPVSGGHAWVIPTGVKDPDVVAKIYAELRNIPSKEDYIGQDLLEQYYSTEKDIEMILSMSGKEKFMNYGAYPDYPFGKMVSDVVKNQVPAATAAEKVKQEAQAAIDKVLKANSK</sequence>
<dbReference type="Gene3D" id="3.40.190.10">
    <property type="entry name" value="Periplasmic binding protein-like II"/>
    <property type="match status" value="1"/>
</dbReference>
<protein>
    <submittedName>
        <fullName evidence="3">Extracellular solute-binding protein</fullName>
    </submittedName>
</protein>
<feature type="region of interest" description="Disordered" evidence="1">
    <location>
        <begin position="27"/>
        <end position="60"/>
    </location>
</feature>
<evidence type="ECO:0000313" key="4">
    <source>
        <dbReference type="Proteomes" id="UP001057877"/>
    </source>
</evidence>
<accession>A0ABY5SEA8</accession>
<evidence type="ECO:0000256" key="1">
    <source>
        <dbReference type="SAM" id="MobiDB-lite"/>
    </source>
</evidence>
<keyword evidence="2" id="KW-0732">Signal</keyword>
<organism evidence="3 4">
    <name type="scientific">Paenibacillus spongiae</name>
    <dbReference type="NCBI Taxonomy" id="2909671"/>
    <lineage>
        <taxon>Bacteria</taxon>
        <taxon>Bacillati</taxon>
        <taxon>Bacillota</taxon>
        <taxon>Bacilli</taxon>
        <taxon>Bacillales</taxon>
        <taxon>Paenibacillaceae</taxon>
        <taxon>Paenibacillus</taxon>
    </lineage>
</organism>
<evidence type="ECO:0000256" key="2">
    <source>
        <dbReference type="SAM" id="SignalP"/>
    </source>
</evidence>
<dbReference type="RefSeq" id="WP_258388039.1">
    <property type="nucleotide sequence ID" value="NZ_CP091430.1"/>
</dbReference>
<dbReference type="PANTHER" id="PTHR43649:SF12">
    <property type="entry name" value="DIACETYLCHITOBIOSE BINDING PROTEIN DASA"/>
    <property type="match status" value="1"/>
</dbReference>